<reference evidence="4 5" key="1">
    <citation type="journal article" date="2012" name="BMC Genomics">
        <title>Comparative genomics of the white-rot fungi, Phanerochaete carnosa and P. chrysosporium, to elucidate the genetic basis of the distinct wood types they colonize.</title>
        <authorList>
            <person name="Suzuki H."/>
            <person name="MacDonald J."/>
            <person name="Syed K."/>
            <person name="Salamov A."/>
            <person name="Hori C."/>
            <person name="Aerts A."/>
            <person name="Henrissat B."/>
            <person name="Wiebenga A."/>
            <person name="vanKuyk P.A."/>
            <person name="Barry K."/>
            <person name="Lindquist E."/>
            <person name="LaButti K."/>
            <person name="Lapidus A."/>
            <person name="Lucas S."/>
            <person name="Coutinho P."/>
            <person name="Gong Y."/>
            <person name="Samejima M."/>
            <person name="Mahadevan R."/>
            <person name="Abou-Zaid M."/>
            <person name="de Vries R.P."/>
            <person name="Igarashi K."/>
            <person name="Yadav J.S."/>
            <person name="Grigoriev I.V."/>
            <person name="Master E.R."/>
        </authorList>
    </citation>
    <scope>NUCLEOTIDE SEQUENCE [LARGE SCALE GENOMIC DNA]</scope>
    <source>
        <strain evidence="4 5">HHB-10118-sp</strain>
    </source>
</reference>
<evidence type="ECO:0000259" key="3">
    <source>
        <dbReference type="PROSITE" id="PS51194"/>
    </source>
</evidence>
<dbReference type="CDD" id="cd18799">
    <property type="entry name" value="SF2_C_EcoAI-like"/>
    <property type="match status" value="1"/>
</dbReference>
<dbReference type="GO" id="GO:0005524">
    <property type="term" value="F:ATP binding"/>
    <property type="evidence" value="ECO:0007669"/>
    <property type="project" value="InterPro"/>
</dbReference>
<evidence type="ECO:0000256" key="1">
    <source>
        <dbReference type="ARBA" id="ARBA00022806"/>
    </source>
</evidence>
<dbReference type="InterPro" id="IPR050742">
    <property type="entry name" value="Helicase_Restrict-Modif_Enz"/>
</dbReference>
<sequence>MRLALGRLVFVRGLSTRPPPLGVKLRDYQEDALQACTNALASGESPIAVSLPTGSGKTVVFLTLLLSRITPPTANPDATRSLVIVNSVELARQTVLQARKLFPHLHIAVDQGSKRASPHADLTVATYQSLVKPDRLSAYDPRTLKAIVVDEAHHATSSSYRRILSNFHPNVDSVGTGTLVRPHISIPIIGFSATWSRLDGVGLASVFERMVYHLEFLDMIKAGWLCNMRFTVARGNLNLNTIPVSKRSGDFISNSLARTMNTPEMNQLVVDTWLKRAANRKSTLVFCVNVEHLKALTSAFRVAGVDAEYIHSGMSTEKRQELLDAFRNGQIPVLLNVLILTEGADIPNIDCIMLARPTQSHALFRQMLGRGTRQSHETGKKDCHIIDFADTADRARGVVSISSLFGIDLAEVIEGVPIMVAANPIFTAYILLDKSAEELSERETGQSPKRQISNAIRPQSLNFAEYDNTISFARAVSIVRRYSSLAWVDCGDDLYVLSCMDSGYVHVQAVRTSEGAFGSALVCSLPRI</sequence>
<keyword evidence="1" id="KW-0347">Helicase</keyword>
<dbReference type="InterPro" id="IPR006935">
    <property type="entry name" value="Helicase/UvrB_N"/>
</dbReference>
<dbReference type="PANTHER" id="PTHR47396">
    <property type="entry name" value="TYPE I RESTRICTION ENZYME ECOKI R PROTEIN"/>
    <property type="match status" value="1"/>
</dbReference>
<evidence type="ECO:0000259" key="2">
    <source>
        <dbReference type="PROSITE" id="PS51192"/>
    </source>
</evidence>
<dbReference type="PROSITE" id="PS51194">
    <property type="entry name" value="HELICASE_CTER"/>
    <property type="match status" value="1"/>
</dbReference>
<dbReference type="InterPro" id="IPR027417">
    <property type="entry name" value="P-loop_NTPase"/>
</dbReference>
<dbReference type="PROSITE" id="PS51192">
    <property type="entry name" value="HELICASE_ATP_BIND_1"/>
    <property type="match status" value="1"/>
</dbReference>
<feature type="domain" description="Helicase ATP-binding" evidence="2">
    <location>
        <begin position="38"/>
        <end position="213"/>
    </location>
</feature>
<dbReference type="STRING" id="650164.K5W3Q0"/>
<proteinExistence type="predicted"/>
<keyword evidence="5" id="KW-1185">Reference proteome</keyword>
<dbReference type="SUPFAM" id="SSF52540">
    <property type="entry name" value="P-loop containing nucleoside triphosphate hydrolases"/>
    <property type="match status" value="1"/>
</dbReference>
<dbReference type="GeneID" id="18921057"/>
<dbReference type="Gene3D" id="3.40.50.300">
    <property type="entry name" value="P-loop containing nucleotide triphosphate hydrolases"/>
    <property type="match status" value="2"/>
</dbReference>
<keyword evidence="1" id="KW-0378">Hydrolase</keyword>
<dbReference type="Pfam" id="PF00271">
    <property type="entry name" value="Helicase_C"/>
    <property type="match status" value="1"/>
</dbReference>
<dbReference type="GO" id="GO:0005759">
    <property type="term" value="C:mitochondrial matrix"/>
    <property type="evidence" value="ECO:0007669"/>
    <property type="project" value="TreeGrafter"/>
</dbReference>
<evidence type="ECO:0000313" key="5">
    <source>
        <dbReference type="Proteomes" id="UP000008370"/>
    </source>
</evidence>
<dbReference type="GO" id="GO:0016787">
    <property type="term" value="F:hydrolase activity"/>
    <property type="evidence" value="ECO:0007669"/>
    <property type="project" value="InterPro"/>
</dbReference>
<dbReference type="Proteomes" id="UP000008370">
    <property type="component" value="Unassembled WGS sequence"/>
</dbReference>
<dbReference type="InterPro" id="IPR014001">
    <property type="entry name" value="Helicase_ATP-bd"/>
</dbReference>
<dbReference type="GO" id="GO:0061749">
    <property type="term" value="F:forked DNA-dependent helicase activity"/>
    <property type="evidence" value="ECO:0007669"/>
    <property type="project" value="TreeGrafter"/>
</dbReference>
<dbReference type="SMART" id="SM00487">
    <property type="entry name" value="DEXDc"/>
    <property type="match status" value="1"/>
</dbReference>
<dbReference type="GO" id="GO:0070125">
    <property type="term" value="P:mitochondrial translational elongation"/>
    <property type="evidence" value="ECO:0007669"/>
    <property type="project" value="TreeGrafter"/>
</dbReference>
<dbReference type="InParanoid" id="K5W3Q0"/>
<keyword evidence="1" id="KW-0547">Nucleotide-binding</keyword>
<dbReference type="GO" id="GO:0036121">
    <property type="term" value="F:double-stranded DNA helicase activity"/>
    <property type="evidence" value="ECO:0007669"/>
    <property type="project" value="TreeGrafter"/>
</dbReference>
<dbReference type="RefSeq" id="XP_007398241.1">
    <property type="nucleotide sequence ID" value="XM_007398179.1"/>
</dbReference>
<organism evidence="4 5">
    <name type="scientific">Phanerochaete carnosa (strain HHB-10118-sp)</name>
    <name type="common">White-rot fungus</name>
    <name type="synonym">Peniophora carnosa</name>
    <dbReference type="NCBI Taxonomy" id="650164"/>
    <lineage>
        <taxon>Eukaryota</taxon>
        <taxon>Fungi</taxon>
        <taxon>Dikarya</taxon>
        <taxon>Basidiomycota</taxon>
        <taxon>Agaricomycotina</taxon>
        <taxon>Agaricomycetes</taxon>
        <taxon>Polyporales</taxon>
        <taxon>Phanerochaetaceae</taxon>
        <taxon>Phanerochaete</taxon>
    </lineage>
</organism>
<feature type="domain" description="Helicase C-terminal" evidence="3">
    <location>
        <begin position="269"/>
        <end position="424"/>
    </location>
</feature>
<name>K5W3Q0_PHACS</name>
<dbReference type="EMBL" id="JH930474">
    <property type="protein sequence ID" value="EKM53554.1"/>
    <property type="molecule type" value="Genomic_DNA"/>
</dbReference>
<dbReference type="InterPro" id="IPR001650">
    <property type="entry name" value="Helicase_C-like"/>
</dbReference>
<evidence type="ECO:0008006" key="6">
    <source>
        <dbReference type="Google" id="ProtNLM"/>
    </source>
</evidence>
<evidence type="ECO:0000313" key="4">
    <source>
        <dbReference type="EMBL" id="EKM53554.1"/>
    </source>
</evidence>
<dbReference type="PANTHER" id="PTHR47396:SF1">
    <property type="entry name" value="ATP-DEPENDENT HELICASE IRC3-RELATED"/>
    <property type="match status" value="1"/>
</dbReference>
<dbReference type="SMART" id="SM00490">
    <property type="entry name" value="HELICc"/>
    <property type="match status" value="1"/>
</dbReference>
<accession>K5W3Q0</accession>
<dbReference type="GO" id="GO:0000403">
    <property type="term" value="F:Y-form DNA binding"/>
    <property type="evidence" value="ECO:0007669"/>
    <property type="project" value="TreeGrafter"/>
</dbReference>
<protein>
    <recommendedName>
        <fullName evidence="6">P-loop containing nucleoside triphosphate hydrolase protein</fullName>
    </recommendedName>
</protein>
<dbReference type="FunCoup" id="K5W3Q0">
    <property type="interactions" value="10"/>
</dbReference>
<keyword evidence="1" id="KW-0067">ATP-binding</keyword>
<gene>
    <name evidence="4" type="ORF">PHACADRAFT_99640</name>
</gene>
<dbReference type="GO" id="GO:0032042">
    <property type="term" value="P:mitochondrial DNA metabolic process"/>
    <property type="evidence" value="ECO:0007669"/>
    <property type="project" value="TreeGrafter"/>
</dbReference>
<dbReference type="HOGENOM" id="CLU_014765_0_1_1"/>
<dbReference type="OrthoDB" id="270584at2759"/>
<dbReference type="Pfam" id="PF04851">
    <property type="entry name" value="ResIII"/>
    <property type="match status" value="1"/>
</dbReference>
<dbReference type="KEGG" id="pco:PHACADRAFT_99640"/>
<dbReference type="AlphaFoldDB" id="K5W3Q0"/>